<feature type="domain" description="Aerotolerance regulator N-terminal" evidence="2">
    <location>
        <begin position="1"/>
        <end position="76"/>
    </location>
</feature>
<dbReference type="Gene3D" id="3.40.50.410">
    <property type="entry name" value="von Willebrand factor, type A domain"/>
    <property type="match status" value="1"/>
</dbReference>
<organism evidence="3 4">
    <name type="scientific">Corallibacter vietnamensis</name>
    <dbReference type="NCBI Taxonomy" id="904130"/>
    <lineage>
        <taxon>Bacteria</taxon>
        <taxon>Pseudomonadati</taxon>
        <taxon>Bacteroidota</taxon>
        <taxon>Flavobacteriia</taxon>
        <taxon>Flavobacteriales</taxon>
        <taxon>Flavobacteriaceae</taxon>
        <taxon>Corallibacter</taxon>
    </lineage>
</organism>
<comment type="caution">
    <text evidence="3">The sequence shown here is derived from an EMBL/GenBank/DDBJ whole genome shotgun (WGS) entry which is preliminary data.</text>
</comment>
<evidence type="ECO:0000313" key="4">
    <source>
        <dbReference type="Proteomes" id="UP001501456"/>
    </source>
</evidence>
<feature type="transmembrane region" description="Helical" evidence="1">
    <location>
        <begin position="617"/>
        <end position="639"/>
    </location>
</feature>
<dbReference type="NCBIfam" id="TIGR02226">
    <property type="entry name" value="two_anch"/>
    <property type="match status" value="1"/>
</dbReference>
<protein>
    <submittedName>
        <fullName evidence="3">BatA and WFA domain-containing protein</fullName>
    </submittedName>
</protein>
<dbReference type="InterPro" id="IPR011933">
    <property type="entry name" value="Double_TM_dom"/>
</dbReference>
<dbReference type="PANTHER" id="PTHR37464:SF1">
    <property type="entry name" value="BLL2463 PROTEIN"/>
    <property type="match status" value="1"/>
</dbReference>
<keyword evidence="1" id="KW-0472">Membrane</keyword>
<evidence type="ECO:0000256" key="1">
    <source>
        <dbReference type="SAM" id="Phobius"/>
    </source>
</evidence>
<evidence type="ECO:0000259" key="2">
    <source>
        <dbReference type="Pfam" id="PF07584"/>
    </source>
</evidence>
<name>A0ABP7HCV9_9FLAO</name>
<dbReference type="InterPro" id="IPR024163">
    <property type="entry name" value="Aerotolerance_reg_N"/>
</dbReference>
<dbReference type="EMBL" id="BAABBI010000004">
    <property type="protein sequence ID" value="GAA3790263.1"/>
    <property type="molecule type" value="Genomic_DNA"/>
</dbReference>
<evidence type="ECO:0000313" key="3">
    <source>
        <dbReference type="EMBL" id="GAA3790263.1"/>
    </source>
</evidence>
<keyword evidence="1" id="KW-0812">Transmembrane</keyword>
<gene>
    <name evidence="3" type="ORF">GCM10022271_23240</name>
</gene>
<feature type="transmembrane region" description="Helical" evidence="1">
    <location>
        <begin position="6"/>
        <end position="24"/>
    </location>
</feature>
<dbReference type="InterPro" id="IPR036465">
    <property type="entry name" value="vWFA_dom_sf"/>
</dbReference>
<dbReference type="RefSeq" id="WP_344730771.1">
    <property type="nucleotide sequence ID" value="NZ_BAABBI010000004.1"/>
</dbReference>
<proteinExistence type="predicted"/>
<dbReference type="PANTHER" id="PTHR37464">
    <property type="entry name" value="BLL2463 PROTEIN"/>
    <property type="match status" value="1"/>
</dbReference>
<dbReference type="Proteomes" id="UP001501456">
    <property type="component" value="Unassembled WGS sequence"/>
</dbReference>
<feature type="transmembrane region" description="Helical" evidence="1">
    <location>
        <begin position="56"/>
        <end position="74"/>
    </location>
</feature>
<sequence length="640" mass="72776">MQFKHPELLYALFLLIIPIIIHLFQLRRFKKVAFTNVAFLKNVKQQTRKSSQIKKWLTLITRLLLFACIILAFAQPYTSNKNSFNTTNETVIYLDNSFSMQAKGKQGELLKRAVQDIIDNTPDNENITLITNNETFRNTQIKTIKNDLLQLNYTPNQLTYEAALIKSKNAFSKNSNSLKHLIFISDFQEKDKTFIPAKDSLINIHAVQLKPETINNVSIDSLYISKTTATNTTLTVTLKNSGSEIENLPVSLYNDTMLIAKTSVSIKNEATTTFEIPNNTTIKGHITIDDTALQFDNSCYFSINKPSKIQVLAISDVTDSFLSRIYSDDEFNYTNTSLGSLNYSNITKQNLIILNELRTIPEALSRALNEFQNNGGFVVVINSQNAEIPSYNTFLATNNIKLNALGNFEKRVTTINYAHPLFGNVFDNKVDNFQYPKVSSFYTVASGSTTSALSFEDGQPFLVQQNNLFLFTAALNTENSNFSSSPLIVPTFYNIGKQSLKTPNIYYTIGKENTYDVAVNLSQDAVLKLEQESISIIPQQQYYNNKVAVTTFETPDISGVYNLMNNKELVKYVSYNYDRNESNMTYQNLSALEQINISHDLTKVFNTIKSNSKVNELWKWFVIFALAFLIFEMLILKYFK</sequence>
<reference evidence="4" key="1">
    <citation type="journal article" date="2019" name="Int. J. Syst. Evol. Microbiol.">
        <title>The Global Catalogue of Microorganisms (GCM) 10K type strain sequencing project: providing services to taxonomists for standard genome sequencing and annotation.</title>
        <authorList>
            <consortium name="The Broad Institute Genomics Platform"/>
            <consortium name="The Broad Institute Genome Sequencing Center for Infectious Disease"/>
            <person name="Wu L."/>
            <person name="Ma J."/>
        </authorList>
    </citation>
    <scope>NUCLEOTIDE SEQUENCE [LARGE SCALE GENOMIC DNA]</scope>
    <source>
        <strain evidence="4">JCM 17525</strain>
    </source>
</reference>
<accession>A0ABP7HCV9</accession>
<dbReference type="Pfam" id="PF07584">
    <property type="entry name" value="BatA"/>
    <property type="match status" value="1"/>
</dbReference>
<keyword evidence="4" id="KW-1185">Reference proteome</keyword>
<keyword evidence="1" id="KW-1133">Transmembrane helix</keyword>